<protein>
    <recommendedName>
        <fullName evidence="2">LysM domain-containing protein</fullName>
    </recommendedName>
</protein>
<evidence type="ECO:0000256" key="1">
    <source>
        <dbReference type="SAM" id="MobiDB-lite"/>
    </source>
</evidence>
<feature type="region of interest" description="Disordered" evidence="1">
    <location>
        <begin position="458"/>
        <end position="483"/>
    </location>
</feature>
<sequence>MKTYSRKISRLLFAATRSWALISHQLSIMHAVVGGVGGDVDHVEYNPFASPRPRLLSSSPIQSSFSDTDAIIGPPTKLAPVDTGSGSVIDQDHHPLRSAGLSMSFEDFGITRPHLTRVLDTRLVDAPPVEEAETEEMEETLINASEHEKIVIVHQVSSKDSLAGVALKYGISLTELRRANHLWTSDSIHLRQVLYIPLGDPSSPVFSDSNLDGQGLNSSQEHPVPTLRPTIKRVPVSELSFFPPPSKPFLPPTPPVQPPSKPPSKPLHARYATSPAPSLNSILTALPIAASTRDTIVARLSFDSASSSYSDPDRGRDSQDNDRDDCEGHERHELDDVTIRPRPRDDASIGLSKDDILQQSSSFESGTLRRNENGYRLGLGLGPRLHRSKQPEPGSELSAMNLTSSKVLGGRGQGLHARSLSEEYTGPSEVGLTTRIRNVQLEPSPVMQIPIPSIPNARRRTKNEQEQFGTLRHGSQGTNFGLR</sequence>
<dbReference type="CDD" id="cd00118">
    <property type="entry name" value="LysM"/>
    <property type="match status" value="1"/>
</dbReference>
<feature type="compositionally biased region" description="Polar residues" evidence="1">
    <location>
        <begin position="473"/>
        <end position="483"/>
    </location>
</feature>
<dbReference type="Proteomes" id="UP000518752">
    <property type="component" value="Unassembled WGS sequence"/>
</dbReference>
<organism evidence="3 4">
    <name type="scientific">Collybiopsis confluens</name>
    <dbReference type="NCBI Taxonomy" id="2823264"/>
    <lineage>
        <taxon>Eukaryota</taxon>
        <taxon>Fungi</taxon>
        <taxon>Dikarya</taxon>
        <taxon>Basidiomycota</taxon>
        <taxon>Agaricomycotina</taxon>
        <taxon>Agaricomycetes</taxon>
        <taxon>Agaricomycetidae</taxon>
        <taxon>Agaricales</taxon>
        <taxon>Marasmiineae</taxon>
        <taxon>Omphalotaceae</taxon>
        <taxon>Collybiopsis</taxon>
    </lineage>
</organism>
<dbReference type="InterPro" id="IPR036779">
    <property type="entry name" value="LysM_dom_sf"/>
</dbReference>
<evidence type="ECO:0000313" key="4">
    <source>
        <dbReference type="Proteomes" id="UP000518752"/>
    </source>
</evidence>
<feature type="compositionally biased region" description="Basic and acidic residues" evidence="1">
    <location>
        <begin position="311"/>
        <end position="356"/>
    </location>
</feature>
<feature type="compositionally biased region" description="Polar residues" evidence="1">
    <location>
        <begin position="206"/>
        <end position="221"/>
    </location>
</feature>
<dbReference type="EMBL" id="JAACJN010000065">
    <property type="protein sequence ID" value="KAF5380247.1"/>
    <property type="molecule type" value="Genomic_DNA"/>
</dbReference>
<dbReference type="PROSITE" id="PS51782">
    <property type="entry name" value="LYSM"/>
    <property type="match status" value="1"/>
</dbReference>
<dbReference type="PANTHER" id="PTHR20932:SF8">
    <property type="entry name" value="LD22649P"/>
    <property type="match status" value="1"/>
</dbReference>
<dbReference type="SUPFAM" id="SSF54106">
    <property type="entry name" value="LysM domain"/>
    <property type="match status" value="1"/>
</dbReference>
<dbReference type="InterPro" id="IPR045030">
    <property type="entry name" value="LYSM1-4"/>
</dbReference>
<keyword evidence="4" id="KW-1185">Reference proteome</keyword>
<feature type="region of interest" description="Disordered" evidence="1">
    <location>
        <begin position="304"/>
        <end position="369"/>
    </location>
</feature>
<reference evidence="3 4" key="1">
    <citation type="journal article" date="2020" name="ISME J.">
        <title>Uncovering the hidden diversity of litter-decomposition mechanisms in mushroom-forming fungi.</title>
        <authorList>
            <person name="Floudas D."/>
            <person name="Bentzer J."/>
            <person name="Ahren D."/>
            <person name="Johansson T."/>
            <person name="Persson P."/>
            <person name="Tunlid A."/>
        </authorList>
    </citation>
    <scope>NUCLEOTIDE SEQUENCE [LARGE SCALE GENOMIC DNA]</scope>
    <source>
        <strain evidence="3 4">CBS 406.79</strain>
    </source>
</reference>
<dbReference type="PANTHER" id="PTHR20932">
    <property type="entry name" value="LYSM AND PUTATIVE PEPTIDOGLYCAN-BINDING DOMAIN-CONTAINING PROTEIN"/>
    <property type="match status" value="1"/>
</dbReference>
<dbReference type="SMART" id="SM00257">
    <property type="entry name" value="LysM"/>
    <property type="match status" value="1"/>
</dbReference>
<dbReference type="Pfam" id="PF01476">
    <property type="entry name" value="LysM"/>
    <property type="match status" value="1"/>
</dbReference>
<evidence type="ECO:0000259" key="2">
    <source>
        <dbReference type="PROSITE" id="PS51782"/>
    </source>
</evidence>
<comment type="caution">
    <text evidence="3">The sequence shown here is derived from an EMBL/GenBank/DDBJ whole genome shotgun (WGS) entry which is preliminary data.</text>
</comment>
<feature type="domain" description="LysM" evidence="2">
    <location>
        <begin position="152"/>
        <end position="196"/>
    </location>
</feature>
<name>A0A8H5HBG0_9AGAR</name>
<dbReference type="InterPro" id="IPR018392">
    <property type="entry name" value="LysM"/>
</dbReference>
<evidence type="ECO:0000313" key="3">
    <source>
        <dbReference type="EMBL" id="KAF5380247.1"/>
    </source>
</evidence>
<proteinExistence type="predicted"/>
<feature type="region of interest" description="Disordered" evidence="1">
    <location>
        <begin position="206"/>
        <end position="230"/>
    </location>
</feature>
<dbReference type="OrthoDB" id="2107166at2759"/>
<gene>
    <name evidence="3" type="ORF">D9757_008230</name>
</gene>
<dbReference type="Gene3D" id="3.10.350.10">
    <property type="entry name" value="LysM domain"/>
    <property type="match status" value="1"/>
</dbReference>
<accession>A0A8H5HBG0</accession>
<feature type="region of interest" description="Disordered" evidence="1">
    <location>
        <begin position="245"/>
        <end position="273"/>
    </location>
</feature>
<dbReference type="AlphaFoldDB" id="A0A8H5HBG0"/>
<feature type="compositionally biased region" description="Pro residues" evidence="1">
    <location>
        <begin position="245"/>
        <end position="265"/>
    </location>
</feature>